<evidence type="ECO:0000256" key="7">
    <source>
        <dbReference type="ARBA" id="ARBA00022679"/>
    </source>
</evidence>
<evidence type="ECO:0000256" key="5">
    <source>
        <dbReference type="ARBA" id="ARBA00022533"/>
    </source>
</evidence>
<dbReference type="SUPFAM" id="SSF53756">
    <property type="entry name" value="UDP-Glycosyltransferase/glycogen phosphorylase"/>
    <property type="match status" value="1"/>
</dbReference>
<keyword evidence="8 11" id="KW-0663">Pyridoxal phosphate</keyword>
<keyword evidence="5" id="KW-0021">Allosteric enzyme</keyword>
<dbReference type="Pfam" id="PF11897">
    <property type="entry name" value="DUF3417"/>
    <property type="match status" value="1"/>
</dbReference>
<dbReference type="Gene3D" id="3.40.50.2000">
    <property type="entry name" value="Glycogen Phosphorylase B"/>
    <property type="match status" value="3"/>
</dbReference>
<evidence type="ECO:0000256" key="10">
    <source>
        <dbReference type="ARBA" id="ARBA00025174"/>
    </source>
</evidence>
<dbReference type="GO" id="GO:0005975">
    <property type="term" value="P:carbohydrate metabolic process"/>
    <property type="evidence" value="ECO:0007669"/>
    <property type="project" value="InterPro"/>
</dbReference>
<dbReference type="InterPro" id="IPR011834">
    <property type="entry name" value="Agluc_phsphrylas"/>
</dbReference>
<accession>A0A935N1Y8</accession>
<dbReference type="PROSITE" id="PS00102">
    <property type="entry name" value="PHOSPHORYLASE"/>
    <property type="match status" value="1"/>
</dbReference>
<dbReference type="GO" id="GO:0030170">
    <property type="term" value="F:pyridoxal phosphate binding"/>
    <property type="evidence" value="ECO:0007669"/>
    <property type="project" value="InterPro"/>
</dbReference>
<dbReference type="NCBIfam" id="TIGR02094">
    <property type="entry name" value="more_P_ylases"/>
    <property type="match status" value="1"/>
</dbReference>
<feature type="modified residue" description="N6-(pyridoxal phosphate)lysine" evidence="11">
    <location>
        <position position="608"/>
    </location>
</feature>
<dbReference type="Pfam" id="PF00343">
    <property type="entry name" value="Phosphorylase"/>
    <property type="match status" value="1"/>
</dbReference>
<dbReference type="EC" id="2.4.1.1" evidence="4"/>
<name>A0A935N1Y8_9RHOO</name>
<evidence type="ECO:0000256" key="11">
    <source>
        <dbReference type="PIRSR" id="PIRSR000460-1"/>
    </source>
</evidence>
<dbReference type="GO" id="GO:0008184">
    <property type="term" value="F:glycogen phosphorylase activity"/>
    <property type="evidence" value="ECO:0007669"/>
    <property type="project" value="InterPro"/>
</dbReference>
<dbReference type="PANTHER" id="PTHR42655:SF1">
    <property type="entry name" value="GLYCOGEN PHOSPHORYLASE"/>
    <property type="match status" value="1"/>
</dbReference>
<protein>
    <recommendedName>
        <fullName evidence="4">glycogen phosphorylase</fullName>
        <ecNumber evidence="4">2.4.1.1</ecNumber>
    </recommendedName>
</protein>
<evidence type="ECO:0000256" key="9">
    <source>
        <dbReference type="ARBA" id="ARBA00023277"/>
    </source>
</evidence>
<evidence type="ECO:0000256" key="1">
    <source>
        <dbReference type="ARBA" id="ARBA00001275"/>
    </source>
</evidence>
<dbReference type="EMBL" id="JADJMS010000015">
    <property type="protein sequence ID" value="MBK7415025.1"/>
    <property type="molecule type" value="Genomic_DNA"/>
</dbReference>
<evidence type="ECO:0000256" key="2">
    <source>
        <dbReference type="ARBA" id="ARBA00001933"/>
    </source>
</evidence>
<organism evidence="13 14">
    <name type="scientific">Candidatus Dechloromonas phosphorivorans</name>
    <dbReference type="NCBI Taxonomy" id="2899244"/>
    <lineage>
        <taxon>Bacteria</taxon>
        <taxon>Pseudomonadati</taxon>
        <taxon>Pseudomonadota</taxon>
        <taxon>Betaproteobacteria</taxon>
        <taxon>Rhodocyclales</taxon>
        <taxon>Azonexaceae</taxon>
        <taxon>Dechloromonas</taxon>
    </lineage>
</organism>
<evidence type="ECO:0000313" key="13">
    <source>
        <dbReference type="EMBL" id="MBK7415025.1"/>
    </source>
</evidence>
<comment type="function">
    <text evidence="10">Phosphorylase is an important allosteric enzyme in carbohydrate metabolism. Enzymes from different sources differ in their regulatory mechanisms and in their natural substrates. However, all known phosphorylases share catalytic and structural properties.</text>
</comment>
<reference evidence="13 14" key="1">
    <citation type="submission" date="2020-10" db="EMBL/GenBank/DDBJ databases">
        <title>Connecting structure to function with the recovery of over 1000 high-quality activated sludge metagenome-assembled genomes encoding full-length rRNA genes using long-read sequencing.</title>
        <authorList>
            <person name="Singleton C.M."/>
            <person name="Petriglieri F."/>
            <person name="Kristensen J.M."/>
            <person name="Kirkegaard R.H."/>
            <person name="Michaelsen T.Y."/>
            <person name="Andersen M.H."/>
            <person name="Karst S.M."/>
            <person name="Dueholm M.S."/>
            <person name="Nielsen P.H."/>
            <person name="Albertsen M."/>
        </authorList>
    </citation>
    <scope>NUCLEOTIDE SEQUENCE [LARGE SCALE GENOMIC DNA]</scope>
    <source>
        <strain evidence="13">EsbW_18-Q3-R4-48_BATAC.463</strain>
    </source>
</reference>
<evidence type="ECO:0000313" key="14">
    <source>
        <dbReference type="Proteomes" id="UP000739411"/>
    </source>
</evidence>
<comment type="cofactor">
    <cofactor evidence="2">
        <name>pyridoxal 5'-phosphate</name>
        <dbReference type="ChEBI" id="CHEBI:597326"/>
    </cofactor>
</comment>
<feature type="domain" description="DUF3417" evidence="12">
    <location>
        <begin position="14"/>
        <end position="123"/>
    </location>
</feature>
<comment type="catalytic activity">
    <reaction evidence="1">
        <text>[(1-&gt;4)-alpha-D-glucosyl](n) + phosphate = [(1-&gt;4)-alpha-D-glucosyl](n-1) + alpha-D-glucose 1-phosphate</text>
        <dbReference type="Rhea" id="RHEA:41732"/>
        <dbReference type="Rhea" id="RHEA-COMP:9584"/>
        <dbReference type="Rhea" id="RHEA-COMP:9586"/>
        <dbReference type="ChEBI" id="CHEBI:15444"/>
        <dbReference type="ChEBI" id="CHEBI:43474"/>
        <dbReference type="ChEBI" id="CHEBI:58601"/>
        <dbReference type="EC" id="2.4.1.1"/>
    </reaction>
</comment>
<dbReference type="AlphaFoldDB" id="A0A935N1Y8"/>
<dbReference type="Proteomes" id="UP000739411">
    <property type="component" value="Unassembled WGS sequence"/>
</dbReference>
<dbReference type="InterPro" id="IPR035090">
    <property type="entry name" value="Pyridoxal_P_attach_site"/>
</dbReference>
<keyword evidence="9" id="KW-0119">Carbohydrate metabolism</keyword>
<evidence type="ECO:0000259" key="12">
    <source>
        <dbReference type="Pfam" id="PF11897"/>
    </source>
</evidence>
<sequence length="855" mass="95630">MTGTVYTLEVNPQIPERLAQLEDLANNLWYSWDRPTQGLFASLSHPLWKATNHNPKAFLKRADQKRLEATAENPVFIGALNRVASAFETYHETPAMAHVHGHPFKPDDLIAYFCAEFGFHESLPIYSGGLGILAGDHCKAASDMGLPFIGIGLLYRQGYFQQTLTADGHQQATYNDSDFDDLPISPVLNGEGNEVLVPVEFPGRIVQAKLWEVKVGHVRLILLDTWLPQNSDQDREITHRLYGGDKNTRIEQEILLGVGGARALAALGLKPTVWHVNEGHAAFLILERIRSLVKGGLPYAAALEAVASNVVFTTHTPVPAGHDHFPEEMMRHYFSGWCHDLGMSCEQLMALGAEPGKTDFNMTSLALRGSRHHNGVSRIHGDVSADICRYLWPQIQPAENPMDYVTNGVHLPTFLAQEWSETFERYLGIGWQERQTEPANWHGINLIPDTTFWSIRQQLKSKLLKLVRERIREQHLRNQGSPAHLDRLLKYADPDNPNILTIGFARRFATYKRAALLFQDPTWLREIITQANRPVLFLFAGKAHPADHPGQEIIRKIAQMARLPEFEGRILLVEGYDLHLSRSLVAGVDVWLNNPIYPLEASGTSGMKAAMNGALNLSVLDGWWGEGYDDTGEALNGWAIKPAPAHLTETQRDDEEARTLYEILQDQVIPTYYRTGPMGYSPEWVAMSKASIATISPRFNVIRMVSEYVKKFYAPAAAHGRRYYSENFATARQVADWKARVRAAWPGVRLHRLDSPERRLKFGGSVRIELAVQLNGLSPEDVTIEALFGRPGRKAGMAASATTRSPATASTSNGESLATLALTPELCGKLEYRIRIFPTNASLIHKFETGLMVWL</sequence>
<evidence type="ECO:0000256" key="4">
    <source>
        <dbReference type="ARBA" id="ARBA00012591"/>
    </source>
</evidence>
<evidence type="ECO:0000256" key="6">
    <source>
        <dbReference type="ARBA" id="ARBA00022676"/>
    </source>
</evidence>
<evidence type="ECO:0000256" key="8">
    <source>
        <dbReference type="ARBA" id="ARBA00022898"/>
    </source>
</evidence>
<proteinExistence type="inferred from homology"/>
<comment type="caution">
    <text evidence="13">The sequence shown here is derived from an EMBL/GenBank/DDBJ whole genome shotgun (WGS) entry which is preliminary data.</text>
</comment>
<keyword evidence="6" id="KW-0328">Glycosyltransferase</keyword>
<keyword evidence="7" id="KW-0808">Transferase</keyword>
<dbReference type="InterPro" id="IPR052182">
    <property type="entry name" value="Glycogen/Maltodextrin_Phosph"/>
</dbReference>
<dbReference type="InterPro" id="IPR000811">
    <property type="entry name" value="Glyco_trans_35"/>
</dbReference>
<evidence type="ECO:0000256" key="3">
    <source>
        <dbReference type="ARBA" id="ARBA00006047"/>
    </source>
</evidence>
<dbReference type="PANTHER" id="PTHR42655">
    <property type="entry name" value="GLYCOGEN PHOSPHORYLASE"/>
    <property type="match status" value="1"/>
</dbReference>
<gene>
    <name evidence="13" type="primary">glgP</name>
    <name evidence="13" type="ORF">IPJ38_07800</name>
</gene>
<comment type="similarity">
    <text evidence="3">Belongs to the glycogen phosphorylase family.</text>
</comment>
<dbReference type="PIRSF" id="PIRSF000460">
    <property type="entry name" value="Pprylas_GlgP"/>
    <property type="match status" value="1"/>
</dbReference>
<dbReference type="InterPro" id="IPR024517">
    <property type="entry name" value="Glycogen_phosphorylase_DUF3417"/>
</dbReference>